<keyword evidence="2" id="KW-0808">Transferase</keyword>
<dbReference type="GO" id="GO:0032259">
    <property type="term" value="P:methylation"/>
    <property type="evidence" value="ECO:0007669"/>
    <property type="project" value="UniProtKB-KW"/>
</dbReference>
<evidence type="ECO:0000259" key="1">
    <source>
        <dbReference type="Pfam" id="PF08241"/>
    </source>
</evidence>
<dbReference type="EC" id="2.1.1.-" evidence="2"/>
<dbReference type="Proteomes" id="UP001631957">
    <property type="component" value="Unassembled WGS sequence"/>
</dbReference>
<dbReference type="InterPro" id="IPR029063">
    <property type="entry name" value="SAM-dependent_MTases_sf"/>
</dbReference>
<accession>A0ABW9I8M6</accession>
<evidence type="ECO:0000313" key="3">
    <source>
        <dbReference type="Proteomes" id="UP001631957"/>
    </source>
</evidence>
<keyword evidence="3" id="KW-1185">Reference proteome</keyword>
<dbReference type="SUPFAM" id="SSF53335">
    <property type="entry name" value="S-adenosyl-L-methionine-dependent methyltransferases"/>
    <property type="match status" value="1"/>
</dbReference>
<name>A0ABW9I8M6_9ACTN</name>
<evidence type="ECO:0000313" key="2">
    <source>
        <dbReference type="EMBL" id="MFM9615814.1"/>
    </source>
</evidence>
<proteinExistence type="predicted"/>
<dbReference type="Gene3D" id="3.40.50.150">
    <property type="entry name" value="Vaccinia Virus protein VP39"/>
    <property type="match status" value="1"/>
</dbReference>
<dbReference type="PANTHER" id="PTHR43861">
    <property type="entry name" value="TRANS-ACONITATE 2-METHYLTRANSFERASE-RELATED"/>
    <property type="match status" value="1"/>
</dbReference>
<dbReference type="GO" id="GO:0008168">
    <property type="term" value="F:methyltransferase activity"/>
    <property type="evidence" value="ECO:0007669"/>
    <property type="project" value="UniProtKB-KW"/>
</dbReference>
<protein>
    <submittedName>
        <fullName evidence="2">Class I SAM-dependent methyltransferase</fullName>
        <ecNumber evidence="2">2.1.1.-</ecNumber>
    </submittedName>
</protein>
<dbReference type="InterPro" id="IPR013216">
    <property type="entry name" value="Methyltransf_11"/>
</dbReference>
<dbReference type="CDD" id="cd02440">
    <property type="entry name" value="AdoMet_MTases"/>
    <property type="match status" value="1"/>
</dbReference>
<dbReference type="RefSeq" id="WP_409124070.1">
    <property type="nucleotide sequence ID" value="NZ_JBJVNI010000041.1"/>
</dbReference>
<comment type="caution">
    <text evidence="2">The sequence shown here is derived from an EMBL/GenBank/DDBJ whole genome shotgun (WGS) entry which is preliminary data.</text>
</comment>
<feature type="domain" description="Methyltransferase type 11" evidence="1">
    <location>
        <begin position="58"/>
        <end position="149"/>
    </location>
</feature>
<keyword evidence="2" id="KW-0489">Methyltransferase</keyword>
<organism evidence="2 3">
    <name type="scientific">Streptomyces niveiscabiei</name>
    <dbReference type="NCBI Taxonomy" id="164115"/>
    <lineage>
        <taxon>Bacteria</taxon>
        <taxon>Bacillati</taxon>
        <taxon>Actinomycetota</taxon>
        <taxon>Actinomycetes</taxon>
        <taxon>Kitasatosporales</taxon>
        <taxon>Streptomycetaceae</taxon>
        <taxon>Streptomyces</taxon>
    </lineage>
</organism>
<reference evidence="2 3" key="1">
    <citation type="submission" date="2024-12" db="EMBL/GenBank/DDBJ databases">
        <title>Forecasting of Potato common scab and diversities of Pathogenic streptomyces spp. in china.</title>
        <authorList>
            <person name="Handique U."/>
            <person name="Wu J."/>
        </authorList>
    </citation>
    <scope>NUCLEOTIDE SEQUENCE [LARGE SCALE GENOMIC DNA]</scope>
    <source>
        <strain evidence="2 3">ZRIMU1530</strain>
    </source>
</reference>
<dbReference type="PANTHER" id="PTHR43861:SF1">
    <property type="entry name" value="TRANS-ACONITATE 2-METHYLTRANSFERASE"/>
    <property type="match status" value="1"/>
</dbReference>
<dbReference type="EMBL" id="JBJVNI010000041">
    <property type="protein sequence ID" value="MFM9615814.1"/>
    <property type="molecule type" value="Genomic_DNA"/>
</dbReference>
<gene>
    <name evidence="2" type="ORF">ACKI18_44945</name>
</gene>
<dbReference type="Pfam" id="PF08241">
    <property type="entry name" value="Methyltransf_11"/>
    <property type="match status" value="1"/>
</dbReference>
<sequence>MTANPFLDPALRGELYGGAGRLANRSGALRRAKISGPFVPDTIVRLARTHRAGTGFVLDIGCGRGTSTRALAEGLRPEYLVGVDAAPALLTDAGERAEAHFVQADFPRLPVRGGSCDLAVAAFCLYHSPRPADALAEISRVLAPGGLAVLVTKSLDSYRELDALVTAAGLDADAEFRESLYASAHSGNLAALAATALDVLAVHEEEHRFTFSGHGHVAQYLATNPKYHFAPGLYGNADALAAALAEALPDRPVTTRSTVTYVVARTRHKELR</sequence>